<keyword evidence="2" id="KW-0472">Membrane</keyword>
<dbReference type="InterPro" id="IPR027417">
    <property type="entry name" value="P-loop_NTPase"/>
</dbReference>
<dbReference type="RefSeq" id="WP_341375645.1">
    <property type="nucleotide sequence ID" value="NZ_JBBUTF010000017.1"/>
</dbReference>
<feature type="compositionally biased region" description="Low complexity" evidence="7">
    <location>
        <begin position="1"/>
        <end position="21"/>
    </location>
</feature>
<evidence type="ECO:0000313" key="10">
    <source>
        <dbReference type="Proteomes" id="UP001368500"/>
    </source>
</evidence>
<evidence type="ECO:0000256" key="7">
    <source>
        <dbReference type="SAM" id="MobiDB-lite"/>
    </source>
</evidence>
<keyword evidence="10" id="KW-1185">Reference proteome</keyword>
<evidence type="ECO:0000256" key="6">
    <source>
        <dbReference type="ARBA" id="ARBA00037066"/>
    </source>
</evidence>
<dbReference type="GO" id="GO:0005524">
    <property type="term" value="F:ATP binding"/>
    <property type="evidence" value="ECO:0007669"/>
    <property type="project" value="UniProtKB-KW"/>
</dbReference>
<dbReference type="InterPro" id="IPR003439">
    <property type="entry name" value="ABC_transporter-like_ATP-bd"/>
</dbReference>
<keyword evidence="1" id="KW-0813">Transport</keyword>
<gene>
    <name evidence="9" type="ORF">AACH11_18045</name>
</gene>
<evidence type="ECO:0000256" key="5">
    <source>
        <dbReference type="ARBA" id="ARBA00022967"/>
    </source>
</evidence>
<feature type="region of interest" description="Disordered" evidence="7">
    <location>
        <begin position="332"/>
        <end position="354"/>
    </location>
</feature>
<reference evidence="9 10" key="1">
    <citation type="submission" date="2024-04" db="EMBL/GenBank/DDBJ databases">
        <title>Novel species of the genus Ideonella isolated from streams.</title>
        <authorList>
            <person name="Lu H."/>
        </authorList>
    </citation>
    <scope>NUCLEOTIDE SEQUENCE [LARGE SCALE GENOMIC DNA]</scope>
    <source>
        <strain evidence="9 10">BYS139W</strain>
    </source>
</reference>
<keyword evidence="3" id="KW-0547">Nucleotide-binding</keyword>
<evidence type="ECO:0000313" key="9">
    <source>
        <dbReference type="EMBL" id="MEK8027865.1"/>
    </source>
</evidence>
<dbReference type="InterPro" id="IPR017871">
    <property type="entry name" value="ABC_transporter-like_CS"/>
</dbReference>
<comment type="function">
    <text evidence="6">Part of the ABC transporter complex HmuTUV involved in hemin import. Responsible for energy coupling to the transport system.</text>
</comment>
<feature type="domain" description="ABC transporter" evidence="8">
    <location>
        <begin position="40"/>
        <end position="274"/>
    </location>
</feature>
<sequence>MRAGHARGGSPARPAPASAEAAADRYPDAATGTTATAVRLQARGLTLDLGGRRVVDDVSLTLCGGESVAIVGPNGAGKSTLLGLLAGLQRPGAGTVALDGRPLPDWPARERAVRLAWLAQQGEASGELAARDVVMLGRLPRLGLLGSPGPADDAVVAAAMAETECTALAQRRLSALSGGERQRVLLARLLAVQAPLLLLDEPTTHLDPPHQLALMRSLLGRARAGAAVAAVLHDLTLALMCDRLLVLEAGRLVADGAPADPAVQARLVSVFRHAFAIVPNPQSEVAGASFAATTSAAAGSVTTPAPTPAPTPATTACRWLVVPQLAWGVPPSPWPPSSPCVPADGPPMRPPSAG</sequence>
<dbReference type="PROSITE" id="PS00211">
    <property type="entry name" value="ABC_TRANSPORTER_1"/>
    <property type="match status" value="1"/>
</dbReference>
<evidence type="ECO:0000256" key="1">
    <source>
        <dbReference type="ARBA" id="ARBA00022448"/>
    </source>
</evidence>
<dbReference type="SMART" id="SM00382">
    <property type="entry name" value="AAA"/>
    <property type="match status" value="1"/>
</dbReference>
<protein>
    <submittedName>
        <fullName evidence="9">ABC transporter ATP-binding protein</fullName>
    </submittedName>
</protein>
<comment type="caution">
    <text evidence="9">The sequence shown here is derived from an EMBL/GenBank/DDBJ whole genome shotgun (WGS) entry which is preliminary data.</text>
</comment>
<feature type="region of interest" description="Disordered" evidence="7">
    <location>
        <begin position="1"/>
        <end position="26"/>
    </location>
</feature>
<keyword evidence="5" id="KW-1278">Translocase</keyword>
<dbReference type="CDD" id="cd03214">
    <property type="entry name" value="ABC_Iron-Siderophores_B12_Hemin"/>
    <property type="match status" value="1"/>
</dbReference>
<dbReference type="PANTHER" id="PTHR42794:SF1">
    <property type="entry name" value="HEMIN IMPORT ATP-BINDING PROTEIN HMUV"/>
    <property type="match status" value="1"/>
</dbReference>
<dbReference type="Proteomes" id="UP001368500">
    <property type="component" value="Unassembled WGS sequence"/>
</dbReference>
<evidence type="ECO:0000259" key="8">
    <source>
        <dbReference type="PROSITE" id="PS50893"/>
    </source>
</evidence>
<dbReference type="EMBL" id="JBBUTF010000017">
    <property type="protein sequence ID" value="MEK8027865.1"/>
    <property type="molecule type" value="Genomic_DNA"/>
</dbReference>
<proteinExistence type="predicted"/>
<keyword evidence="4 9" id="KW-0067">ATP-binding</keyword>
<evidence type="ECO:0000256" key="3">
    <source>
        <dbReference type="ARBA" id="ARBA00022741"/>
    </source>
</evidence>
<evidence type="ECO:0000256" key="4">
    <source>
        <dbReference type="ARBA" id="ARBA00022840"/>
    </source>
</evidence>
<dbReference type="Pfam" id="PF00005">
    <property type="entry name" value="ABC_tran"/>
    <property type="match status" value="1"/>
</dbReference>
<dbReference type="InterPro" id="IPR003593">
    <property type="entry name" value="AAA+_ATPase"/>
</dbReference>
<organism evidence="9 10">
    <name type="scientific">Pseudaquabacterium rugosum</name>
    <dbReference type="NCBI Taxonomy" id="2984194"/>
    <lineage>
        <taxon>Bacteria</taxon>
        <taxon>Pseudomonadati</taxon>
        <taxon>Pseudomonadota</taxon>
        <taxon>Betaproteobacteria</taxon>
        <taxon>Burkholderiales</taxon>
        <taxon>Sphaerotilaceae</taxon>
        <taxon>Pseudaquabacterium</taxon>
    </lineage>
</organism>
<accession>A0ABU9BD97</accession>
<dbReference type="SUPFAM" id="SSF52540">
    <property type="entry name" value="P-loop containing nucleoside triphosphate hydrolases"/>
    <property type="match status" value="1"/>
</dbReference>
<dbReference type="Gene3D" id="3.40.50.300">
    <property type="entry name" value="P-loop containing nucleotide triphosphate hydrolases"/>
    <property type="match status" value="1"/>
</dbReference>
<keyword evidence="2" id="KW-1003">Cell membrane</keyword>
<dbReference type="PANTHER" id="PTHR42794">
    <property type="entry name" value="HEMIN IMPORT ATP-BINDING PROTEIN HMUV"/>
    <property type="match status" value="1"/>
</dbReference>
<dbReference type="PROSITE" id="PS50893">
    <property type="entry name" value="ABC_TRANSPORTER_2"/>
    <property type="match status" value="1"/>
</dbReference>
<evidence type="ECO:0000256" key="2">
    <source>
        <dbReference type="ARBA" id="ARBA00022475"/>
    </source>
</evidence>
<name>A0ABU9BD97_9BURK</name>